<gene>
    <name evidence="1" type="ORF">KIN20_003694</name>
</gene>
<dbReference type="EMBL" id="JAHQIW010000495">
    <property type="protein sequence ID" value="KAJ1348399.1"/>
    <property type="molecule type" value="Genomic_DNA"/>
</dbReference>
<name>A0AAD5QG85_PARTN</name>
<comment type="caution">
    <text evidence="1">The sequence shown here is derived from an EMBL/GenBank/DDBJ whole genome shotgun (WGS) entry which is preliminary data.</text>
</comment>
<keyword evidence="2" id="KW-1185">Reference proteome</keyword>
<sequence length="154" mass="17530">MKGSAIYVYKNSWILLDRWLANSANERWQECDSGIGTNEPIAAVRTKNSSLLRMQNNVLSVSITCYKASLEVNYGPVSETIMAFIKKSTYESCGGLISRLGTHPSRQEVLTENHHTVTEARLPIGDRIACQAKYQSGPQRVREEQLLRHYRYYT</sequence>
<protein>
    <submittedName>
        <fullName evidence="1">Uncharacterized protein</fullName>
    </submittedName>
</protein>
<evidence type="ECO:0000313" key="1">
    <source>
        <dbReference type="EMBL" id="KAJ1348399.1"/>
    </source>
</evidence>
<accession>A0AAD5QG85</accession>
<dbReference type="AlphaFoldDB" id="A0AAD5QG85"/>
<reference evidence="1" key="1">
    <citation type="submission" date="2021-06" db="EMBL/GenBank/DDBJ databases">
        <title>Parelaphostrongylus tenuis whole genome reference sequence.</title>
        <authorList>
            <person name="Garwood T.J."/>
            <person name="Larsen P.A."/>
            <person name="Fountain-Jones N.M."/>
            <person name="Garbe J.R."/>
            <person name="Macchietto M.G."/>
            <person name="Kania S.A."/>
            <person name="Gerhold R.W."/>
            <person name="Richards J.E."/>
            <person name="Wolf T.M."/>
        </authorList>
    </citation>
    <scope>NUCLEOTIDE SEQUENCE</scope>
    <source>
        <strain evidence="1">MNPRO001-30</strain>
        <tissue evidence="1">Meninges</tissue>
    </source>
</reference>
<dbReference type="Proteomes" id="UP001196413">
    <property type="component" value="Unassembled WGS sequence"/>
</dbReference>
<evidence type="ECO:0000313" key="2">
    <source>
        <dbReference type="Proteomes" id="UP001196413"/>
    </source>
</evidence>
<proteinExistence type="predicted"/>
<organism evidence="1 2">
    <name type="scientific">Parelaphostrongylus tenuis</name>
    <name type="common">Meningeal worm</name>
    <dbReference type="NCBI Taxonomy" id="148309"/>
    <lineage>
        <taxon>Eukaryota</taxon>
        <taxon>Metazoa</taxon>
        <taxon>Ecdysozoa</taxon>
        <taxon>Nematoda</taxon>
        <taxon>Chromadorea</taxon>
        <taxon>Rhabditida</taxon>
        <taxon>Rhabditina</taxon>
        <taxon>Rhabditomorpha</taxon>
        <taxon>Strongyloidea</taxon>
        <taxon>Metastrongylidae</taxon>
        <taxon>Parelaphostrongylus</taxon>
    </lineage>
</organism>